<dbReference type="PROSITE" id="PS51193">
    <property type="entry name" value="HELICASE_ATP_BIND_2"/>
    <property type="match status" value="1"/>
</dbReference>
<dbReference type="STRING" id="478820.A0A196SKT1"/>
<dbReference type="SMART" id="SM00488">
    <property type="entry name" value="DEXDc2"/>
    <property type="match status" value="1"/>
</dbReference>
<keyword evidence="1" id="KW-0547">Nucleotide-binding</keyword>
<dbReference type="PANTHER" id="PTHR11472:SF47">
    <property type="entry name" value="FANCONI ANEMIA GROUP J PROTEIN"/>
    <property type="match status" value="1"/>
</dbReference>
<dbReference type="InterPro" id="IPR010614">
    <property type="entry name" value="RAD3-like_helicase_DEAD"/>
</dbReference>
<dbReference type="InterPro" id="IPR006554">
    <property type="entry name" value="Helicase-like_DEXD_c2"/>
</dbReference>
<name>A0A196SKT1_BLAHN</name>
<dbReference type="GO" id="GO:0005634">
    <property type="term" value="C:nucleus"/>
    <property type="evidence" value="ECO:0007669"/>
    <property type="project" value="TreeGrafter"/>
</dbReference>
<accession>A0A196SKT1</accession>
<dbReference type="GO" id="GO:0005524">
    <property type="term" value="F:ATP binding"/>
    <property type="evidence" value="ECO:0007669"/>
    <property type="project" value="UniProtKB-KW"/>
</dbReference>
<evidence type="ECO:0000313" key="6">
    <source>
        <dbReference type="Proteomes" id="UP000078348"/>
    </source>
</evidence>
<dbReference type="Pfam" id="PF06733">
    <property type="entry name" value="DEAD_2"/>
    <property type="match status" value="1"/>
</dbReference>
<gene>
    <name evidence="5" type="ORF">AV274_1703</name>
</gene>
<dbReference type="Gene3D" id="3.40.50.300">
    <property type="entry name" value="P-loop containing nucleotide triphosphate hydrolases"/>
    <property type="match status" value="2"/>
</dbReference>
<evidence type="ECO:0000313" key="5">
    <source>
        <dbReference type="EMBL" id="OAO16529.1"/>
    </source>
</evidence>
<dbReference type="PANTHER" id="PTHR11472">
    <property type="entry name" value="DNA REPAIR DEAD HELICASE RAD3/XP-D SUBFAMILY MEMBER"/>
    <property type="match status" value="1"/>
</dbReference>
<organism evidence="5 6">
    <name type="scientific">Blastocystis sp. subtype 1 (strain ATCC 50177 / NandII)</name>
    <dbReference type="NCBI Taxonomy" id="478820"/>
    <lineage>
        <taxon>Eukaryota</taxon>
        <taxon>Sar</taxon>
        <taxon>Stramenopiles</taxon>
        <taxon>Bigyra</taxon>
        <taxon>Opalozoa</taxon>
        <taxon>Opalinata</taxon>
        <taxon>Blastocystidae</taxon>
        <taxon>Blastocystis</taxon>
    </lineage>
</organism>
<keyword evidence="3" id="KW-0067">ATP-binding</keyword>
<dbReference type="EMBL" id="LXWW01000075">
    <property type="protein sequence ID" value="OAO16529.1"/>
    <property type="molecule type" value="Genomic_DNA"/>
</dbReference>
<feature type="domain" description="Helicase ATP-binding" evidence="4">
    <location>
        <begin position="15"/>
        <end position="366"/>
    </location>
</feature>
<dbReference type="OrthoDB" id="267079at2759"/>
<proteinExistence type="predicted"/>
<dbReference type="InterPro" id="IPR014001">
    <property type="entry name" value="Helicase_ATP-bd"/>
</dbReference>
<keyword evidence="6" id="KW-1185">Reference proteome</keyword>
<dbReference type="GO" id="GO:0016818">
    <property type="term" value="F:hydrolase activity, acting on acid anhydrides, in phosphorus-containing anhydrides"/>
    <property type="evidence" value="ECO:0007669"/>
    <property type="project" value="InterPro"/>
</dbReference>
<evidence type="ECO:0000259" key="4">
    <source>
        <dbReference type="PROSITE" id="PS51193"/>
    </source>
</evidence>
<comment type="caution">
    <text evidence="5">The sequence shown here is derived from an EMBL/GenBank/DDBJ whole genome shotgun (WGS) entry which is preliminary data.</text>
</comment>
<dbReference type="GO" id="GO:0003677">
    <property type="term" value="F:DNA binding"/>
    <property type="evidence" value="ECO:0007669"/>
    <property type="project" value="InterPro"/>
</dbReference>
<protein>
    <submittedName>
        <fullName evidence="5">ERCC2/RAD3-like protein</fullName>
    </submittedName>
</protein>
<dbReference type="AlphaFoldDB" id="A0A196SKT1"/>
<dbReference type="GO" id="GO:1990918">
    <property type="term" value="P:double-strand break repair involved in meiotic recombination"/>
    <property type="evidence" value="ECO:0007669"/>
    <property type="project" value="TreeGrafter"/>
</dbReference>
<evidence type="ECO:0000256" key="1">
    <source>
        <dbReference type="ARBA" id="ARBA00022741"/>
    </source>
</evidence>
<evidence type="ECO:0000256" key="2">
    <source>
        <dbReference type="ARBA" id="ARBA00022801"/>
    </source>
</evidence>
<dbReference type="SUPFAM" id="SSF52540">
    <property type="entry name" value="P-loop containing nucleoside triphosphate hydrolases"/>
    <property type="match status" value="1"/>
</dbReference>
<dbReference type="SMART" id="SM00487">
    <property type="entry name" value="DEXDc"/>
    <property type="match status" value="1"/>
</dbReference>
<reference evidence="5 6" key="1">
    <citation type="submission" date="2016-05" db="EMBL/GenBank/DDBJ databases">
        <title>Nuclear genome of Blastocystis sp. subtype 1 NandII.</title>
        <authorList>
            <person name="Gentekaki E."/>
            <person name="Curtis B."/>
            <person name="Stairs C."/>
            <person name="Eme L."/>
            <person name="Herman E."/>
            <person name="Klimes V."/>
            <person name="Arias M.C."/>
            <person name="Elias M."/>
            <person name="Hilliou F."/>
            <person name="Klute M."/>
            <person name="Malik S.-B."/>
            <person name="Pightling A."/>
            <person name="Rachubinski R."/>
            <person name="Salas D."/>
            <person name="Schlacht A."/>
            <person name="Suga H."/>
            <person name="Archibald J."/>
            <person name="Ball S.G."/>
            <person name="Clark G."/>
            <person name="Dacks J."/>
            <person name="Van Der Giezen M."/>
            <person name="Tsaousis A."/>
            <person name="Roger A."/>
        </authorList>
    </citation>
    <scope>NUCLEOTIDE SEQUENCE [LARGE SCALE GENOMIC DNA]</scope>
    <source>
        <strain evidence="6">ATCC 50177 / NandII</strain>
    </source>
</reference>
<dbReference type="GO" id="GO:0006289">
    <property type="term" value="P:nucleotide-excision repair"/>
    <property type="evidence" value="ECO:0007669"/>
    <property type="project" value="TreeGrafter"/>
</dbReference>
<dbReference type="GO" id="GO:0003678">
    <property type="term" value="F:DNA helicase activity"/>
    <property type="evidence" value="ECO:0007669"/>
    <property type="project" value="InterPro"/>
</dbReference>
<keyword evidence="2" id="KW-0378">Hydrolase</keyword>
<dbReference type="InterPro" id="IPR045028">
    <property type="entry name" value="DinG/Rad3-like"/>
</dbReference>
<dbReference type="InterPro" id="IPR027417">
    <property type="entry name" value="P-loop_NTPase"/>
</dbReference>
<evidence type="ECO:0000256" key="3">
    <source>
        <dbReference type="ARBA" id="ARBA00022840"/>
    </source>
</evidence>
<dbReference type="InterPro" id="IPR014013">
    <property type="entry name" value="Helic_SF1/SF2_ATP-bd_DinG/Rad3"/>
</dbReference>
<sequence>MAPVSNYKTVCCYGCQIEFPENKTPFPSQMSVMTSIVKAFSNNQNALLESPTGTGKTLALLCSSMSWLKSQAAKNEALMKEKAACEQSIRSCILGLSPKDALLEEKPKPRTTPASSTEEVEKLRSKLEALNEKLDGGIHHVYYSSRTHSQLTQVINELRRSNFLMFRHGSSSSILQNELCMTVIASKSRYCINEDVLNHSQYTVEEICGHEKQLSAERRSRAEEDEEGEDNGSFKRCKFDNSQAIKGMTRKLKGVFDIEDLKKVCLANRVCPYFVAREMMEKAQIIFCPYNYIIDPAIRDAMCIQLNHTAIMIDEAHNVLDVARDAASCNINLNDFLMQTAAFLDYVKKLFGFKPRRDEQSFLASSPDFGIPFNAFTDARQRIERMKGWFMTTVSSLMSHRDDSVFRVEKKQRMMELIEQGPFASYDDFKVMMTNLEEIDSWENAMMKEDAANHLPHRISGLYRQFLGAGKVLGLLKEYARSCGFLYEENGRNVADFAIVFETKKSFGKKRTKLQDAQYEKEKNTSLRLICLNAALVFNEIKRKCSSIVLTSGTLSPLSSFSTQMNVVFKQQVEGVSAINVNRQLYARVVPSFQNVALLGTYTNRSNEAYMNALGEAILRAIAVIPSGVLCFFPSYS</sequence>
<dbReference type="Proteomes" id="UP000078348">
    <property type="component" value="Unassembled WGS sequence"/>
</dbReference>